<name>A0A1Y2T6B3_SYMTR</name>
<protein>
    <recommendedName>
        <fullName evidence="1">Beta-ketoacyl-[acyl-carrier-protein] synthase III N-terminal domain-containing protein</fullName>
    </recommendedName>
</protein>
<dbReference type="GO" id="GO:0004315">
    <property type="term" value="F:3-oxoacyl-[acyl-carrier-protein] synthase activity"/>
    <property type="evidence" value="ECO:0007669"/>
    <property type="project" value="InterPro"/>
</dbReference>
<gene>
    <name evidence="2" type="ORF">A6D92_02350</name>
</gene>
<evidence type="ECO:0000259" key="1">
    <source>
        <dbReference type="Pfam" id="PF08545"/>
    </source>
</evidence>
<dbReference type="GO" id="GO:0044550">
    <property type="term" value="P:secondary metabolite biosynthetic process"/>
    <property type="evidence" value="ECO:0007669"/>
    <property type="project" value="TreeGrafter"/>
</dbReference>
<proteinExistence type="predicted"/>
<dbReference type="Proteomes" id="UP000194267">
    <property type="component" value="Unassembled WGS sequence"/>
</dbReference>
<dbReference type="Gene3D" id="3.40.47.10">
    <property type="match status" value="1"/>
</dbReference>
<dbReference type="GO" id="GO:0006633">
    <property type="term" value="P:fatty acid biosynthetic process"/>
    <property type="evidence" value="ECO:0007669"/>
    <property type="project" value="InterPro"/>
</dbReference>
<dbReference type="PANTHER" id="PTHR34069:SF3">
    <property type="entry name" value="ACYL-COA:ACYL-COA ALKYLTRANSFERASE"/>
    <property type="match status" value="1"/>
</dbReference>
<dbReference type="AlphaFoldDB" id="A0A1Y2T6B3"/>
<dbReference type="EMBL" id="LWLV01000123">
    <property type="protein sequence ID" value="OTA41990.1"/>
    <property type="molecule type" value="Genomic_DNA"/>
</dbReference>
<dbReference type="InterPro" id="IPR013751">
    <property type="entry name" value="ACP_syn_III_N"/>
</dbReference>
<dbReference type="SUPFAM" id="SSF53901">
    <property type="entry name" value="Thiolase-like"/>
    <property type="match status" value="1"/>
</dbReference>
<dbReference type="InterPro" id="IPR016039">
    <property type="entry name" value="Thiolase-like"/>
</dbReference>
<evidence type="ECO:0000313" key="2">
    <source>
        <dbReference type="EMBL" id="OTA41990.1"/>
    </source>
</evidence>
<dbReference type="PANTHER" id="PTHR34069">
    <property type="entry name" value="3-OXOACYL-[ACYL-CARRIER-PROTEIN] SYNTHASE 3"/>
    <property type="match status" value="1"/>
</dbReference>
<organism evidence="2 3">
    <name type="scientific">Symbiobacterium thermophilum</name>
    <dbReference type="NCBI Taxonomy" id="2734"/>
    <lineage>
        <taxon>Bacteria</taxon>
        <taxon>Bacillati</taxon>
        <taxon>Bacillota</taxon>
        <taxon>Clostridia</taxon>
        <taxon>Eubacteriales</taxon>
        <taxon>Symbiobacteriaceae</taxon>
        <taxon>Symbiobacterium</taxon>
    </lineage>
</organism>
<sequence>MDPAAIDAVIYFGSPHKDYYVWMAAPKIQHELGLSSATAFEVAAVSAGCPIALNVARSLLIANPALRNVLLVGASRESYLIDYRNVRSRFMFNFGDGAAAALVGRGPGKARVLATARSRTVRSTISCGCPRAAPATRPAPRPWPTACTAST</sequence>
<reference evidence="3" key="1">
    <citation type="submission" date="2016-04" db="EMBL/GenBank/DDBJ databases">
        <authorList>
            <person name="Antunes L.P."/>
            <person name="Martins L.F."/>
            <person name="Pereira R.V."/>
            <person name="Thomas A.M."/>
            <person name="Barbosa D."/>
            <person name="Nascimento L."/>
            <person name="Silva G.M."/>
            <person name="Condomitti G.W."/>
            <person name="Digiampietri L.A."/>
            <person name="Lombardi K.C."/>
            <person name="Ramos P.L."/>
            <person name="Quaggio R.B."/>
            <person name="Oliveira J.C."/>
            <person name="Pascon R.C."/>
            <person name="Cruz J.B."/>
            <person name="Silva A.M."/>
            <person name="Setubal J.C."/>
        </authorList>
    </citation>
    <scope>NUCLEOTIDE SEQUENCE [LARGE SCALE GENOMIC DNA]</scope>
</reference>
<feature type="domain" description="Beta-ketoacyl-[acyl-carrier-protein] synthase III N-terminal" evidence="1">
    <location>
        <begin position="40"/>
        <end position="115"/>
    </location>
</feature>
<accession>A0A1Y2T6B3</accession>
<comment type="caution">
    <text evidence="2">The sequence shown here is derived from an EMBL/GenBank/DDBJ whole genome shotgun (WGS) entry which is preliminary data.</text>
</comment>
<evidence type="ECO:0000313" key="3">
    <source>
        <dbReference type="Proteomes" id="UP000194267"/>
    </source>
</evidence>
<dbReference type="Pfam" id="PF08545">
    <property type="entry name" value="ACP_syn_III"/>
    <property type="match status" value="1"/>
</dbReference>